<dbReference type="Pfam" id="PF08281">
    <property type="entry name" value="Sigma70_r4_2"/>
    <property type="match status" value="1"/>
</dbReference>
<dbReference type="InterPro" id="IPR036388">
    <property type="entry name" value="WH-like_DNA-bd_sf"/>
</dbReference>
<feature type="domain" description="RNA polymerase sigma-70 region 2" evidence="6">
    <location>
        <begin position="15"/>
        <end position="79"/>
    </location>
</feature>
<dbReference type="Proteomes" id="UP001240250">
    <property type="component" value="Unassembled WGS sequence"/>
</dbReference>
<organism evidence="8 9">
    <name type="scientific">Cellulomonas iranensis</name>
    <dbReference type="NCBI Taxonomy" id="76862"/>
    <lineage>
        <taxon>Bacteria</taxon>
        <taxon>Bacillati</taxon>
        <taxon>Actinomycetota</taxon>
        <taxon>Actinomycetes</taxon>
        <taxon>Micrococcales</taxon>
        <taxon>Cellulomonadaceae</taxon>
        <taxon>Cellulomonas</taxon>
    </lineage>
</organism>
<protein>
    <submittedName>
        <fullName evidence="8">RNA polymerase sigma factor (Sigma-70 family)</fullName>
    </submittedName>
</protein>
<evidence type="ECO:0000256" key="3">
    <source>
        <dbReference type="ARBA" id="ARBA00023082"/>
    </source>
</evidence>
<keyword evidence="5" id="KW-0804">Transcription</keyword>
<evidence type="ECO:0000256" key="1">
    <source>
        <dbReference type="ARBA" id="ARBA00010641"/>
    </source>
</evidence>
<evidence type="ECO:0000313" key="8">
    <source>
        <dbReference type="EMBL" id="MDQ0425348.1"/>
    </source>
</evidence>
<evidence type="ECO:0000256" key="5">
    <source>
        <dbReference type="ARBA" id="ARBA00023163"/>
    </source>
</evidence>
<dbReference type="RefSeq" id="WP_070319027.1">
    <property type="nucleotide sequence ID" value="NZ_JAUSVM010000001.1"/>
</dbReference>
<keyword evidence="4" id="KW-0238">DNA-binding</keyword>
<evidence type="ECO:0000259" key="7">
    <source>
        <dbReference type="Pfam" id="PF08281"/>
    </source>
</evidence>
<name>A0ABU0GJT8_9CELL</name>
<reference evidence="8 9" key="1">
    <citation type="submission" date="2023-07" db="EMBL/GenBank/DDBJ databases">
        <title>Sequencing the genomes of 1000 actinobacteria strains.</title>
        <authorList>
            <person name="Klenk H.-P."/>
        </authorList>
    </citation>
    <scope>NUCLEOTIDE SEQUENCE [LARGE SCALE GENOMIC DNA]</scope>
    <source>
        <strain evidence="8 9">DSM 14785</strain>
    </source>
</reference>
<feature type="domain" description="RNA polymerase sigma factor 70 region 4 type 2" evidence="7">
    <location>
        <begin position="106"/>
        <end position="156"/>
    </location>
</feature>
<dbReference type="NCBIfam" id="TIGR02937">
    <property type="entry name" value="sigma70-ECF"/>
    <property type="match status" value="1"/>
</dbReference>
<evidence type="ECO:0000256" key="2">
    <source>
        <dbReference type="ARBA" id="ARBA00023015"/>
    </source>
</evidence>
<dbReference type="SUPFAM" id="SSF88659">
    <property type="entry name" value="Sigma3 and sigma4 domains of RNA polymerase sigma factors"/>
    <property type="match status" value="1"/>
</dbReference>
<gene>
    <name evidence="8" type="ORF">JO380_001729</name>
</gene>
<dbReference type="Gene3D" id="1.10.10.10">
    <property type="entry name" value="Winged helix-like DNA-binding domain superfamily/Winged helix DNA-binding domain"/>
    <property type="match status" value="1"/>
</dbReference>
<dbReference type="Pfam" id="PF04542">
    <property type="entry name" value="Sigma70_r2"/>
    <property type="match status" value="1"/>
</dbReference>
<accession>A0ABU0GJT8</accession>
<evidence type="ECO:0000259" key="6">
    <source>
        <dbReference type="Pfam" id="PF04542"/>
    </source>
</evidence>
<dbReference type="SUPFAM" id="SSF88946">
    <property type="entry name" value="Sigma2 domain of RNA polymerase sigma factors"/>
    <property type="match status" value="1"/>
</dbReference>
<evidence type="ECO:0000256" key="4">
    <source>
        <dbReference type="ARBA" id="ARBA00023125"/>
    </source>
</evidence>
<dbReference type="InterPro" id="IPR014284">
    <property type="entry name" value="RNA_pol_sigma-70_dom"/>
</dbReference>
<keyword evidence="9" id="KW-1185">Reference proteome</keyword>
<proteinExistence type="inferred from homology"/>
<keyword evidence="2" id="KW-0805">Transcription regulation</keyword>
<comment type="caution">
    <text evidence="8">The sequence shown here is derived from an EMBL/GenBank/DDBJ whole genome shotgun (WGS) entry which is preliminary data.</text>
</comment>
<dbReference type="InterPro" id="IPR013325">
    <property type="entry name" value="RNA_pol_sigma_r2"/>
</dbReference>
<dbReference type="EMBL" id="JAUSVM010000001">
    <property type="protein sequence ID" value="MDQ0425348.1"/>
    <property type="molecule type" value="Genomic_DNA"/>
</dbReference>
<dbReference type="InterPro" id="IPR007627">
    <property type="entry name" value="RNA_pol_sigma70_r2"/>
</dbReference>
<sequence length="188" mass="20283">MSRDGAAMLDRLVAERYGGLVAYATVLTGDRHEAQDVLHDALVSTFSARASFGSVPQAEAYVRRAVASRFVDRARRRGRERAAVVRLAGREAVSTELRSDLLDADVAAALAALPPQQRACVVLRHLDDLSVRDTARLLGISEGAVKRYVSDAVATLDAALGTTTTGGERLPVTLVDSTRDTPEVRRER</sequence>
<keyword evidence="3" id="KW-0731">Sigma factor</keyword>
<dbReference type="InterPro" id="IPR039425">
    <property type="entry name" value="RNA_pol_sigma-70-like"/>
</dbReference>
<dbReference type="PANTHER" id="PTHR43133:SF50">
    <property type="entry name" value="ECF RNA POLYMERASE SIGMA FACTOR SIGM"/>
    <property type="match status" value="1"/>
</dbReference>
<dbReference type="InterPro" id="IPR013324">
    <property type="entry name" value="RNA_pol_sigma_r3/r4-like"/>
</dbReference>
<dbReference type="InterPro" id="IPR013249">
    <property type="entry name" value="RNA_pol_sigma70_r4_t2"/>
</dbReference>
<comment type="similarity">
    <text evidence="1">Belongs to the sigma-70 factor family. ECF subfamily.</text>
</comment>
<evidence type="ECO:0000313" key="9">
    <source>
        <dbReference type="Proteomes" id="UP001240250"/>
    </source>
</evidence>
<dbReference type="PANTHER" id="PTHR43133">
    <property type="entry name" value="RNA POLYMERASE ECF-TYPE SIGMA FACTO"/>
    <property type="match status" value="1"/>
</dbReference>
<dbReference type="Gene3D" id="1.10.1740.10">
    <property type="match status" value="1"/>
</dbReference>